<dbReference type="SUPFAM" id="SSF56601">
    <property type="entry name" value="beta-lactamase/transpeptidase-like"/>
    <property type="match status" value="1"/>
</dbReference>
<dbReference type="PANTHER" id="PTHR43283">
    <property type="entry name" value="BETA-LACTAMASE-RELATED"/>
    <property type="match status" value="1"/>
</dbReference>
<keyword evidence="1" id="KW-0732">Signal</keyword>
<dbReference type="Gene3D" id="3.40.710.10">
    <property type="entry name" value="DD-peptidase/beta-lactamase superfamily"/>
    <property type="match status" value="1"/>
</dbReference>
<feature type="signal peptide" evidence="1">
    <location>
        <begin position="1"/>
        <end position="16"/>
    </location>
</feature>
<sequence length="390" mass="42033">MKTLTALMFASSFAAASPTLQPVTKAVDEAIDAWQVAGAVTLVSEDGEIRHLGAQGYADVESKKPMPEDALFWIASMTKPVTAAAVMHQVEAGKIDLEAPVSDYLPAFKDLKGPEGKPATVTLKQCLTHTSGLADLEPGEGAEPTTLEEVIPLIVAKPLNFEPGSQWQYCQTGINTAARVVEVVSGQAFPDYLQQHFFKPLGMDDTSFYPTEDQSKRLATSYAKQENGDLEPAVLRFLYGKPVTSKNRYPLANGGLFSTARDYHRFCRMLLGKGELEGERYLKPESVEMMSSIQTGDLETGFTPGNGWGIGCCVVKEPQGVTAALSPGSFGHGGAYGTQAWIDPVKKRVYLLMVQRANFPNSDGSNLREAFQDAAAEALAHGSESSRDGD</sequence>
<dbReference type="Pfam" id="PF00144">
    <property type="entry name" value="Beta-lactamase"/>
    <property type="match status" value="1"/>
</dbReference>
<dbReference type="PANTHER" id="PTHR43283:SF3">
    <property type="entry name" value="BETA-LACTAMASE FAMILY PROTEIN (AFU_ORTHOLOGUE AFUA_5G07500)"/>
    <property type="match status" value="1"/>
</dbReference>
<protein>
    <submittedName>
        <fullName evidence="3">Uncharacterized protein Rv1367c</fullName>
    </submittedName>
</protein>
<keyword evidence="4" id="KW-1185">Reference proteome</keyword>
<gene>
    <name evidence="3" type="ORF">Hsar01_01783</name>
</gene>
<organism evidence="3 4">
    <name type="scientific">Haloferula sargassicola</name>
    <dbReference type="NCBI Taxonomy" id="490096"/>
    <lineage>
        <taxon>Bacteria</taxon>
        <taxon>Pseudomonadati</taxon>
        <taxon>Verrucomicrobiota</taxon>
        <taxon>Verrucomicrobiia</taxon>
        <taxon>Verrucomicrobiales</taxon>
        <taxon>Verrucomicrobiaceae</taxon>
        <taxon>Haloferula</taxon>
    </lineage>
</organism>
<dbReference type="InterPro" id="IPR050789">
    <property type="entry name" value="Diverse_Enzym_Activities"/>
</dbReference>
<dbReference type="EMBL" id="BAABRI010000008">
    <property type="protein sequence ID" value="GAA5482560.1"/>
    <property type="molecule type" value="Genomic_DNA"/>
</dbReference>
<reference evidence="3 4" key="1">
    <citation type="submission" date="2024-02" db="EMBL/GenBank/DDBJ databases">
        <title>Haloferula sargassicola NBRC 104335.</title>
        <authorList>
            <person name="Ichikawa N."/>
            <person name="Katano-Makiyama Y."/>
            <person name="Hidaka K."/>
        </authorList>
    </citation>
    <scope>NUCLEOTIDE SEQUENCE [LARGE SCALE GENOMIC DNA]</scope>
    <source>
        <strain evidence="3 4">NBRC 104335</strain>
    </source>
</reference>
<feature type="domain" description="Beta-lactamase-related" evidence="2">
    <location>
        <begin position="25"/>
        <end position="370"/>
    </location>
</feature>
<dbReference type="RefSeq" id="WP_353566699.1">
    <property type="nucleotide sequence ID" value="NZ_BAABRI010000008.1"/>
</dbReference>
<evidence type="ECO:0000256" key="1">
    <source>
        <dbReference type="SAM" id="SignalP"/>
    </source>
</evidence>
<comment type="caution">
    <text evidence="3">The sequence shown here is derived from an EMBL/GenBank/DDBJ whole genome shotgun (WGS) entry which is preliminary data.</text>
</comment>
<feature type="chain" id="PRO_5047437398" evidence="1">
    <location>
        <begin position="17"/>
        <end position="390"/>
    </location>
</feature>
<dbReference type="InterPro" id="IPR001466">
    <property type="entry name" value="Beta-lactam-related"/>
</dbReference>
<name>A0ABP9UMU1_9BACT</name>
<evidence type="ECO:0000313" key="3">
    <source>
        <dbReference type="EMBL" id="GAA5482560.1"/>
    </source>
</evidence>
<accession>A0ABP9UMU1</accession>
<dbReference type="Proteomes" id="UP001476282">
    <property type="component" value="Unassembled WGS sequence"/>
</dbReference>
<evidence type="ECO:0000313" key="4">
    <source>
        <dbReference type="Proteomes" id="UP001476282"/>
    </source>
</evidence>
<evidence type="ECO:0000259" key="2">
    <source>
        <dbReference type="Pfam" id="PF00144"/>
    </source>
</evidence>
<dbReference type="InterPro" id="IPR012338">
    <property type="entry name" value="Beta-lactam/transpept-like"/>
</dbReference>
<proteinExistence type="predicted"/>